<reference evidence="4 5" key="1">
    <citation type="submission" date="2022-01" db="EMBL/GenBank/DDBJ databases">
        <title>Identification and Characterization of Corynebacterium sp.</title>
        <authorList>
            <person name="Luo Q."/>
            <person name="Qu P."/>
            <person name="Chen Q."/>
        </authorList>
    </citation>
    <scope>NUCLEOTIDE SEQUENCE [LARGE SCALE GENOMIC DNA]</scope>
    <source>
        <strain evidence="4 5">MC-12</strain>
    </source>
</reference>
<gene>
    <name evidence="4" type="ORF">L3H44_00155</name>
</gene>
<dbReference type="InterPro" id="IPR045864">
    <property type="entry name" value="aa-tRNA-synth_II/BPL/LPL"/>
</dbReference>
<keyword evidence="5" id="KW-1185">Reference proteome</keyword>
<feature type="domain" description="BPL/LPL catalytic" evidence="3">
    <location>
        <begin position="29"/>
        <end position="212"/>
    </location>
</feature>
<evidence type="ECO:0000313" key="4">
    <source>
        <dbReference type="EMBL" id="MCF6772832.1"/>
    </source>
</evidence>
<comment type="pathway">
    <text evidence="1">Protein modification; protein lipoylation via exogenous pathway; protein N(6)-(lipoyl)lysine from lipoate: step 2/2.</text>
</comment>
<dbReference type="InterPro" id="IPR004562">
    <property type="entry name" value="LipoylTrfase_LipoateP_Ligase"/>
</dbReference>
<name>A0ABS9HG48_9CORY</name>
<evidence type="ECO:0000313" key="5">
    <source>
        <dbReference type="Proteomes" id="UP001200604"/>
    </source>
</evidence>
<evidence type="ECO:0000259" key="3">
    <source>
        <dbReference type="PROSITE" id="PS51733"/>
    </source>
</evidence>
<dbReference type="Pfam" id="PF21948">
    <property type="entry name" value="LplA-B_cat"/>
    <property type="match status" value="1"/>
</dbReference>
<accession>A0ABS9HG48</accession>
<dbReference type="EMBL" id="JAKJKU010000001">
    <property type="protein sequence ID" value="MCF6772832.1"/>
    <property type="molecule type" value="Genomic_DNA"/>
</dbReference>
<dbReference type="SUPFAM" id="SSF55681">
    <property type="entry name" value="Class II aaRS and biotin synthetases"/>
    <property type="match status" value="1"/>
</dbReference>
<dbReference type="PROSITE" id="PS51733">
    <property type="entry name" value="BPL_LPL_CATALYTIC"/>
    <property type="match status" value="1"/>
</dbReference>
<sequence>MFTTTLWRLTSHDPLHNLAFERYLFSSLGKKEAAVVIWRNSPAVMVGRAQNPWYEANTEFLHSHHIPLFRRISGGGTVYHDLGNLNFTFMASKPYFSRDLPIIIARDALRSLGCDVYADPRRSLFLRHNGSAYKITGSAIRETLTHGLLHGTVLVHADLAVLNEALRAHDPHVHVNGIPSVPSPVTNLPEVTIDAVQATVHEHFAAHMKREGVVMYRPAHADDYAHQLRPHLDTQRSWEWNYGRTPHFSYRDGTVSAEICHGIITDSSVASIVGKRYSPRLMAGPLAPDKRASHKATSTAGLDRAPPTRRPRY</sequence>
<dbReference type="PANTHER" id="PTHR12561:SF3">
    <property type="entry name" value="LIPOYLTRANSFERASE 1, MITOCHONDRIAL"/>
    <property type="match status" value="1"/>
</dbReference>
<proteinExistence type="predicted"/>
<dbReference type="InterPro" id="IPR004143">
    <property type="entry name" value="BPL_LPL_catalytic"/>
</dbReference>
<evidence type="ECO:0000256" key="1">
    <source>
        <dbReference type="ARBA" id="ARBA00005085"/>
    </source>
</evidence>
<comment type="caution">
    <text evidence="4">The sequence shown here is derived from an EMBL/GenBank/DDBJ whole genome shotgun (WGS) entry which is preliminary data.</text>
</comment>
<dbReference type="Proteomes" id="UP001200604">
    <property type="component" value="Unassembled WGS sequence"/>
</dbReference>
<protein>
    <recommendedName>
        <fullName evidence="3">BPL/LPL catalytic domain-containing protein</fullName>
    </recommendedName>
</protein>
<dbReference type="RefSeq" id="WP_236881188.1">
    <property type="nucleotide sequence ID" value="NZ_JAKJKU010000001.1"/>
</dbReference>
<dbReference type="Gene3D" id="3.30.930.10">
    <property type="entry name" value="Bira Bifunctional Protein, Domain 2"/>
    <property type="match status" value="1"/>
</dbReference>
<dbReference type="PANTHER" id="PTHR12561">
    <property type="entry name" value="LIPOATE-PROTEIN LIGASE"/>
    <property type="match status" value="1"/>
</dbReference>
<dbReference type="CDD" id="cd16443">
    <property type="entry name" value="LplA"/>
    <property type="match status" value="1"/>
</dbReference>
<organism evidence="4 5">
    <name type="scientific">Corynebacterium parakroppenstedtii</name>
    <dbReference type="NCBI Taxonomy" id="2828363"/>
    <lineage>
        <taxon>Bacteria</taxon>
        <taxon>Bacillati</taxon>
        <taxon>Actinomycetota</taxon>
        <taxon>Actinomycetes</taxon>
        <taxon>Mycobacteriales</taxon>
        <taxon>Corynebacteriaceae</taxon>
        <taxon>Corynebacterium</taxon>
    </lineage>
</organism>
<feature type="region of interest" description="Disordered" evidence="2">
    <location>
        <begin position="283"/>
        <end position="313"/>
    </location>
</feature>
<evidence type="ECO:0000256" key="2">
    <source>
        <dbReference type="SAM" id="MobiDB-lite"/>
    </source>
</evidence>